<dbReference type="SUPFAM" id="SSF109854">
    <property type="entry name" value="DinB/YfiT-like putative metalloenzymes"/>
    <property type="match status" value="1"/>
</dbReference>
<evidence type="ECO:0000259" key="2">
    <source>
        <dbReference type="Pfam" id="PF11716"/>
    </source>
</evidence>
<dbReference type="Pfam" id="PF08608">
    <property type="entry name" value="Wyosine_form"/>
    <property type="match status" value="1"/>
</dbReference>
<evidence type="ECO:0000259" key="1">
    <source>
        <dbReference type="Pfam" id="PF08608"/>
    </source>
</evidence>
<reference evidence="3" key="1">
    <citation type="journal article" date="2014" name="Int. J. Syst. Evol. Microbiol.">
        <title>Complete genome sequence of Corynebacterium casei LMG S-19264T (=DSM 44701T), isolated from a smear-ripened cheese.</title>
        <authorList>
            <consortium name="US DOE Joint Genome Institute (JGI-PGF)"/>
            <person name="Walter F."/>
            <person name="Albersmeier A."/>
            <person name="Kalinowski J."/>
            <person name="Ruckert C."/>
        </authorList>
    </citation>
    <scope>NUCLEOTIDE SEQUENCE</scope>
    <source>
        <strain evidence="3">JCM 3276</strain>
    </source>
</reference>
<proteinExistence type="predicted"/>
<dbReference type="AlphaFoldDB" id="A0A918GTV3"/>
<keyword evidence="4" id="KW-1185">Reference proteome</keyword>
<reference evidence="3" key="2">
    <citation type="submission" date="2020-09" db="EMBL/GenBank/DDBJ databases">
        <authorList>
            <person name="Sun Q."/>
            <person name="Ohkuma M."/>
        </authorList>
    </citation>
    <scope>NUCLEOTIDE SEQUENCE</scope>
    <source>
        <strain evidence="3">JCM 3276</strain>
    </source>
</reference>
<gene>
    <name evidence="3" type="ORF">GCM10010171_61210</name>
</gene>
<dbReference type="InterPro" id="IPR034660">
    <property type="entry name" value="DinB/YfiT-like"/>
</dbReference>
<accession>A0A918GTV3</accession>
<feature type="domain" description="Mycothiol-dependent maleylpyruvate isomerase metal-binding" evidence="2">
    <location>
        <begin position="18"/>
        <end position="154"/>
    </location>
</feature>
<organism evidence="3 4">
    <name type="scientific">Actinokineospora fastidiosa</name>
    <dbReference type="NCBI Taxonomy" id="1816"/>
    <lineage>
        <taxon>Bacteria</taxon>
        <taxon>Bacillati</taxon>
        <taxon>Actinomycetota</taxon>
        <taxon>Actinomycetes</taxon>
        <taxon>Pseudonocardiales</taxon>
        <taxon>Pseudonocardiaceae</taxon>
        <taxon>Actinokineospora</taxon>
    </lineage>
</organism>
<comment type="caution">
    <text evidence="3">The sequence shown here is derived from an EMBL/GenBank/DDBJ whole genome shotgun (WGS) entry which is preliminary data.</text>
</comment>
<sequence>MAKEDRHVTEQRDVFSDLAAEADEVDRLLSELDEAGWALPTPAPGWTVAHQVAHVAFVFRLAGLAASDPKTFAAMAAAAGEDFEGAVNAALGQYLSDPPSVLFARWRDERDTAIKALAAVPGNQVVPWLVRPLPPAVLACAGFMELFAHGQDIADALGVRRERTDGLWHVALFTTLVWDFGYQSRGLTPPAEPFRFELTAPSGALWTFGPADAAQRISGPAEDLCLLATRRRHRDDLALVADGADADHWLDIAQAYRGPAGPGRAPGQFADR</sequence>
<dbReference type="EMBL" id="BMRB01000009">
    <property type="protein sequence ID" value="GGS57942.1"/>
    <property type="molecule type" value="Genomic_DNA"/>
</dbReference>
<evidence type="ECO:0000313" key="3">
    <source>
        <dbReference type="EMBL" id="GGS57942.1"/>
    </source>
</evidence>
<dbReference type="InterPro" id="IPR017517">
    <property type="entry name" value="Maleyloyr_isom"/>
</dbReference>
<evidence type="ECO:0000313" key="4">
    <source>
        <dbReference type="Proteomes" id="UP000660680"/>
    </source>
</evidence>
<dbReference type="Proteomes" id="UP000660680">
    <property type="component" value="Unassembled WGS sequence"/>
</dbReference>
<feature type="domain" description="tRNA wybutosine-synthesis" evidence="1">
    <location>
        <begin position="190"/>
        <end position="241"/>
    </location>
</feature>
<dbReference type="InterPro" id="IPR024344">
    <property type="entry name" value="MDMPI_metal-binding"/>
</dbReference>
<dbReference type="Pfam" id="PF11716">
    <property type="entry name" value="MDMPI_N"/>
    <property type="match status" value="1"/>
</dbReference>
<name>A0A918GTV3_9PSEU</name>
<dbReference type="Gene3D" id="1.20.120.450">
    <property type="entry name" value="dinb family like domain"/>
    <property type="match status" value="1"/>
</dbReference>
<dbReference type="NCBIfam" id="TIGR03084">
    <property type="entry name" value="TIGR03084 family metal-binding protein"/>
    <property type="match status" value="1"/>
</dbReference>
<dbReference type="GO" id="GO:0046872">
    <property type="term" value="F:metal ion binding"/>
    <property type="evidence" value="ECO:0007669"/>
    <property type="project" value="InterPro"/>
</dbReference>
<dbReference type="InterPro" id="IPR013917">
    <property type="entry name" value="tRNA_wybutosine-synth"/>
</dbReference>
<dbReference type="NCBIfam" id="TIGR03083">
    <property type="entry name" value="maleylpyruvate isomerase family mycothiol-dependent enzyme"/>
    <property type="match status" value="1"/>
</dbReference>
<protein>
    <submittedName>
        <fullName evidence="3">Wyosine base formation</fullName>
    </submittedName>
</protein>
<dbReference type="InterPro" id="IPR017518">
    <property type="entry name" value="CHP03084"/>
</dbReference>